<gene>
    <name evidence="1" type="ORF">GCM10025791_29150</name>
</gene>
<dbReference type="AlphaFoldDB" id="A0AAV3U4K3"/>
<dbReference type="RefSeq" id="WP_345423696.1">
    <property type="nucleotide sequence ID" value="NZ_AP031496.1"/>
</dbReference>
<organism evidence="1 2">
    <name type="scientific">Halioxenophilus aromaticivorans</name>
    <dbReference type="NCBI Taxonomy" id="1306992"/>
    <lineage>
        <taxon>Bacteria</taxon>
        <taxon>Pseudomonadati</taxon>
        <taxon>Pseudomonadota</taxon>
        <taxon>Gammaproteobacteria</taxon>
        <taxon>Alteromonadales</taxon>
        <taxon>Alteromonadaceae</taxon>
        <taxon>Halioxenophilus</taxon>
    </lineage>
</organism>
<evidence type="ECO:0008006" key="3">
    <source>
        <dbReference type="Google" id="ProtNLM"/>
    </source>
</evidence>
<accession>A0AAV3U4K3</accession>
<proteinExistence type="predicted"/>
<comment type="caution">
    <text evidence="1">The sequence shown here is derived from an EMBL/GenBank/DDBJ whole genome shotgun (WGS) entry which is preliminary data.</text>
</comment>
<reference evidence="2" key="1">
    <citation type="journal article" date="2019" name="Int. J. Syst. Evol. Microbiol.">
        <title>The Global Catalogue of Microorganisms (GCM) 10K type strain sequencing project: providing services to taxonomists for standard genome sequencing and annotation.</title>
        <authorList>
            <consortium name="The Broad Institute Genomics Platform"/>
            <consortium name="The Broad Institute Genome Sequencing Center for Infectious Disease"/>
            <person name="Wu L."/>
            <person name="Ma J."/>
        </authorList>
    </citation>
    <scope>NUCLEOTIDE SEQUENCE [LARGE SCALE GENOMIC DNA]</scope>
    <source>
        <strain evidence="2">JCM 19134</strain>
    </source>
</reference>
<name>A0AAV3U4K3_9ALTE</name>
<evidence type="ECO:0000313" key="1">
    <source>
        <dbReference type="EMBL" id="GAA4947597.1"/>
    </source>
</evidence>
<evidence type="ECO:0000313" key="2">
    <source>
        <dbReference type="Proteomes" id="UP001409585"/>
    </source>
</evidence>
<sequence length="235" mass="26617">MNLDPGKDTVLSQPAYEYTHLLASLPRMPLTLQTACSPVSEITLRKRLSAINAIDQARLAQLRLLVDWQSIVSEKDKHSQLAVLSSLVQRVACGGLNLFITQVIDLRALVAALVARSQGNTLAGDWTPSQLRGVIHQHWQEPTFGLGRRYGWLEKAQQFILNQQFYSLEQLMMQQIWRGLSRLANGLQYDFTALAVYYLQWCIIDRWRSYQADAAMVVFESILDALPEPELSDVS</sequence>
<protein>
    <recommendedName>
        <fullName evidence="3">DUF2764 domain-containing protein</fullName>
    </recommendedName>
</protein>
<dbReference type="Proteomes" id="UP001409585">
    <property type="component" value="Unassembled WGS sequence"/>
</dbReference>
<keyword evidence="2" id="KW-1185">Reference proteome</keyword>
<dbReference type="EMBL" id="BAABLX010000027">
    <property type="protein sequence ID" value="GAA4947597.1"/>
    <property type="molecule type" value="Genomic_DNA"/>
</dbReference>